<feature type="domain" description="KaiC-like" evidence="1">
    <location>
        <begin position="6"/>
        <end position="57"/>
    </location>
</feature>
<reference evidence="2 3" key="1">
    <citation type="submission" date="2019-02" db="EMBL/GenBank/DDBJ databases">
        <title>Deep-cultivation of Planctomycetes and their phenomic and genomic characterization uncovers novel biology.</title>
        <authorList>
            <person name="Wiegand S."/>
            <person name="Jogler M."/>
            <person name="Boedeker C."/>
            <person name="Pinto D."/>
            <person name="Vollmers J."/>
            <person name="Rivas-Marin E."/>
            <person name="Kohn T."/>
            <person name="Peeters S.H."/>
            <person name="Heuer A."/>
            <person name="Rast P."/>
            <person name="Oberbeckmann S."/>
            <person name="Bunk B."/>
            <person name="Jeske O."/>
            <person name="Meyerdierks A."/>
            <person name="Storesund J.E."/>
            <person name="Kallscheuer N."/>
            <person name="Luecker S."/>
            <person name="Lage O.M."/>
            <person name="Pohl T."/>
            <person name="Merkel B.J."/>
            <person name="Hornburger P."/>
            <person name="Mueller R.-W."/>
            <person name="Bruemmer F."/>
            <person name="Labrenz M."/>
            <person name="Spormann A.M."/>
            <person name="Op den Camp H."/>
            <person name="Overmann J."/>
            <person name="Amann R."/>
            <person name="Jetten M.S.M."/>
            <person name="Mascher T."/>
            <person name="Medema M.H."/>
            <person name="Devos D.P."/>
            <person name="Kaster A.-K."/>
            <person name="Ovreas L."/>
            <person name="Rohde M."/>
            <person name="Galperin M.Y."/>
            <person name="Jogler C."/>
        </authorList>
    </citation>
    <scope>NUCLEOTIDE SEQUENCE [LARGE SCALE GENOMIC DNA]</scope>
    <source>
        <strain evidence="2 3">ETA_A8</strain>
    </source>
</reference>
<evidence type="ECO:0000313" key="3">
    <source>
        <dbReference type="Proteomes" id="UP000315017"/>
    </source>
</evidence>
<accession>A0A517YN07</accession>
<dbReference type="InterPro" id="IPR051347">
    <property type="entry name" value="Circadian_clock_KaiC-rel"/>
</dbReference>
<dbReference type="EMBL" id="CP036274">
    <property type="protein sequence ID" value="QDU31607.1"/>
    <property type="molecule type" value="Genomic_DNA"/>
</dbReference>
<dbReference type="PANTHER" id="PTHR42926">
    <property type="match status" value="1"/>
</dbReference>
<dbReference type="InterPro" id="IPR014774">
    <property type="entry name" value="KaiC-like_dom"/>
</dbReference>
<organism evidence="2 3">
    <name type="scientific">Anatilimnocola aggregata</name>
    <dbReference type="NCBI Taxonomy" id="2528021"/>
    <lineage>
        <taxon>Bacteria</taxon>
        <taxon>Pseudomonadati</taxon>
        <taxon>Planctomycetota</taxon>
        <taxon>Planctomycetia</taxon>
        <taxon>Pirellulales</taxon>
        <taxon>Pirellulaceae</taxon>
        <taxon>Anatilimnocola</taxon>
    </lineage>
</organism>
<sequence length="292" mass="33013">MKQRQTTGVDGLDELLGGGLLPGTLTVVVGATGIGKTQLGLQFANAGLTQEKKRGVIFDCSSRGDSQNHSDYTERMFDHRLPVFDADQPIDLEHFFAANQNFGEYLHVFDYTGQRVTRKDLDWDDWRNWQAHLNARLRAAIAFLYGNLVQGSRRIVVDGIEPVDRPGESIQFHLFEYVYHQVLRKDPEWVARDLFREHYRRNAEAAAQHLYNPQGVGCLLLVTSHETMLDDLISRPLAEGDVLSNANTLIYMGKTRNGDRMGRSIFVAKHRGSACDERIVPYTIDDRGVHVG</sequence>
<dbReference type="Pfam" id="PF06745">
    <property type="entry name" value="ATPase"/>
    <property type="match status" value="1"/>
</dbReference>
<name>A0A517YN07_9BACT</name>
<dbReference type="KEGG" id="aagg:ETAA8_67670"/>
<evidence type="ECO:0000313" key="2">
    <source>
        <dbReference type="EMBL" id="QDU31607.1"/>
    </source>
</evidence>
<dbReference type="AlphaFoldDB" id="A0A517YN07"/>
<dbReference type="Gene3D" id="3.40.50.300">
    <property type="entry name" value="P-loop containing nucleotide triphosphate hydrolases"/>
    <property type="match status" value="1"/>
</dbReference>
<dbReference type="PANTHER" id="PTHR42926:SF1">
    <property type="entry name" value="CIRCADIAN CLOCK OSCILLATOR PROTEIN KAIC 1"/>
    <property type="match status" value="1"/>
</dbReference>
<protein>
    <submittedName>
        <fullName evidence="2">Circadian clock protein KaiC</fullName>
    </submittedName>
</protein>
<evidence type="ECO:0000259" key="1">
    <source>
        <dbReference type="Pfam" id="PF06745"/>
    </source>
</evidence>
<keyword evidence="3" id="KW-1185">Reference proteome</keyword>
<proteinExistence type="predicted"/>
<dbReference type="RefSeq" id="WP_145099022.1">
    <property type="nucleotide sequence ID" value="NZ_CP036274.1"/>
</dbReference>
<dbReference type="OrthoDB" id="248166at2"/>
<dbReference type="Proteomes" id="UP000315017">
    <property type="component" value="Chromosome"/>
</dbReference>
<dbReference type="SUPFAM" id="SSF52540">
    <property type="entry name" value="P-loop containing nucleoside triphosphate hydrolases"/>
    <property type="match status" value="1"/>
</dbReference>
<gene>
    <name evidence="2" type="ORF">ETAA8_67670</name>
</gene>
<dbReference type="InterPro" id="IPR027417">
    <property type="entry name" value="P-loop_NTPase"/>
</dbReference>